<evidence type="ECO:0000313" key="5">
    <source>
        <dbReference type="Proteomes" id="UP001054889"/>
    </source>
</evidence>
<protein>
    <submittedName>
        <fullName evidence="4">Uncharacterized protein</fullName>
    </submittedName>
</protein>
<dbReference type="Proteomes" id="UP001054889">
    <property type="component" value="Unassembled WGS sequence"/>
</dbReference>
<feature type="domain" description="Myb-like" evidence="2">
    <location>
        <begin position="1"/>
        <end position="49"/>
    </location>
</feature>
<evidence type="ECO:0000256" key="1">
    <source>
        <dbReference type="ARBA" id="ARBA00023125"/>
    </source>
</evidence>
<keyword evidence="1" id="KW-0238">DNA-binding</keyword>
<dbReference type="InterPro" id="IPR009057">
    <property type="entry name" value="Homeodomain-like_sf"/>
</dbReference>
<dbReference type="GO" id="GO:0000978">
    <property type="term" value="F:RNA polymerase II cis-regulatory region sequence-specific DNA binding"/>
    <property type="evidence" value="ECO:0007669"/>
    <property type="project" value="TreeGrafter"/>
</dbReference>
<reference evidence="4" key="2">
    <citation type="submission" date="2021-12" db="EMBL/GenBank/DDBJ databases">
        <title>Resequencing data analysis of finger millet.</title>
        <authorList>
            <person name="Hatakeyama M."/>
            <person name="Aluri S."/>
            <person name="Balachadran M.T."/>
            <person name="Sivarajan S.R."/>
            <person name="Poveda L."/>
            <person name="Shimizu-Inatsugi R."/>
            <person name="Schlapbach R."/>
            <person name="Sreeman S.M."/>
            <person name="Shimizu K.K."/>
        </authorList>
    </citation>
    <scope>NUCLEOTIDE SEQUENCE</scope>
</reference>
<feature type="domain" description="Myb-like" evidence="2">
    <location>
        <begin position="58"/>
        <end position="101"/>
    </location>
</feature>
<dbReference type="PROSITE" id="PS50090">
    <property type="entry name" value="MYB_LIKE"/>
    <property type="match status" value="2"/>
</dbReference>
<dbReference type="InterPro" id="IPR050560">
    <property type="entry name" value="MYB_TF"/>
</dbReference>
<evidence type="ECO:0000259" key="3">
    <source>
        <dbReference type="PROSITE" id="PS51294"/>
    </source>
</evidence>
<dbReference type="PANTHER" id="PTHR45614">
    <property type="entry name" value="MYB PROTEIN-RELATED"/>
    <property type="match status" value="1"/>
</dbReference>
<dbReference type="EMBL" id="BQKI01000002">
    <property type="protein sequence ID" value="GJM88266.1"/>
    <property type="molecule type" value="Genomic_DNA"/>
</dbReference>
<dbReference type="PROSITE" id="PS51294">
    <property type="entry name" value="HTH_MYB"/>
    <property type="match status" value="2"/>
</dbReference>
<accession>A0AAV5BQ01</accession>
<dbReference type="InterPro" id="IPR001005">
    <property type="entry name" value="SANT/Myb"/>
</dbReference>
<dbReference type="SMART" id="SM00717">
    <property type="entry name" value="SANT"/>
    <property type="match status" value="2"/>
</dbReference>
<dbReference type="GO" id="GO:0005634">
    <property type="term" value="C:nucleus"/>
    <property type="evidence" value="ECO:0007669"/>
    <property type="project" value="TreeGrafter"/>
</dbReference>
<dbReference type="Gene3D" id="1.10.10.60">
    <property type="entry name" value="Homeodomain-like"/>
    <property type="match status" value="2"/>
</dbReference>
<feature type="domain" description="HTH myb-type" evidence="3">
    <location>
        <begin position="1"/>
        <end position="53"/>
    </location>
</feature>
<evidence type="ECO:0000313" key="4">
    <source>
        <dbReference type="EMBL" id="GJM88266.1"/>
    </source>
</evidence>
<feature type="domain" description="HTH myb-type" evidence="3">
    <location>
        <begin position="58"/>
        <end position="105"/>
    </location>
</feature>
<dbReference type="InterPro" id="IPR017930">
    <property type="entry name" value="Myb_dom"/>
</dbReference>
<organism evidence="4 5">
    <name type="scientific">Eleusine coracana subsp. coracana</name>
    <dbReference type="NCBI Taxonomy" id="191504"/>
    <lineage>
        <taxon>Eukaryota</taxon>
        <taxon>Viridiplantae</taxon>
        <taxon>Streptophyta</taxon>
        <taxon>Embryophyta</taxon>
        <taxon>Tracheophyta</taxon>
        <taxon>Spermatophyta</taxon>
        <taxon>Magnoliopsida</taxon>
        <taxon>Liliopsida</taxon>
        <taxon>Poales</taxon>
        <taxon>Poaceae</taxon>
        <taxon>PACMAD clade</taxon>
        <taxon>Chloridoideae</taxon>
        <taxon>Cynodonteae</taxon>
        <taxon>Eleusininae</taxon>
        <taxon>Eleusine</taxon>
    </lineage>
</organism>
<evidence type="ECO:0000259" key="2">
    <source>
        <dbReference type="PROSITE" id="PS50090"/>
    </source>
</evidence>
<dbReference type="AlphaFoldDB" id="A0AAV5BQ01"/>
<gene>
    <name evidence="4" type="primary">ga04306</name>
    <name evidence="4" type="ORF">PR202_ga04306</name>
</gene>
<reference evidence="4" key="1">
    <citation type="journal article" date="2018" name="DNA Res.">
        <title>Multiple hybrid de novo genome assembly of finger millet, an orphan allotetraploid crop.</title>
        <authorList>
            <person name="Hatakeyama M."/>
            <person name="Aluri S."/>
            <person name="Balachadran M.T."/>
            <person name="Sivarajan S.R."/>
            <person name="Patrignani A."/>
            <person name="Gruter S."/>
            <person name="Poveda L."/>
            <person name="Shimizu-Inatsugi R."/>
            <person name="Baeten J."/>
            <person name="Francoijs K.J."/>
            <person name="Nataraja K.N."/>
            <person name="Reddy Y.A.N."/>
            <person name="Phadnis S."/>
            <person name="Ravikumar R.L."/>
            <person name="Schlapbach R."/>
            <person name="Sreeman S.M."/>
            <person name="Shimizu K.K."/>
        </authorList>
    </citation>
    <scope>NUCLEOTIDE SEQUENCE</scope>
</reference>
<sequence length="211" mass="23627">MKKSAWSKAEDALLREQVRLHGAEKWLTISAAIPGRNAKSCRLRWMQHLLPGLDTGKPFTPEEDARIVHCQRLFPNKWATIAGFLPGRTDNAIKNRWNSVLGKRQRQQDHGGDDGRTLKLFPLRPGGDVRMRRGDDGPVLRYVVPPVEGQLGAEEEEGRRAGACMELFPLRPGDIVRRNMSEAPLVDVDYGSGDALTALTLWPSSTTLLRR</sequence>
<dbReference type="SUPFAM" id="SSF46689">
    <property type="entry name" value="Homeodomain-like"/>
    <property type="match status" value="1"/>
</dbReference>
<dbReference type="CDD" id="cd00167">
    <property type="entry name" value="SANT"/>
    <property type="match status" value="2"/>
</dbReference>
<dbReference type="GO" id="GO:0000981">
    <property type="term" value="F:DNA-binding transcription factor activity, RNA polymerase II-specific"/>
    <property type="evidence" value="ECO:0007669"/>
    <property type="project" value="TreeGrafter"/>
</dbReference>
<proteinExistence type="predicted"/>
<name>A0AAV5BQ01_ELECO</name>
<dbReference type="PANTHER" id="PTHR45614:SF262">
    <property type="entry name" value="TRANSCRIPTION FACTOR MYB44"/>
    <property type="match status" value="1"/>
</dbReference>
<keyword evidence="5" id="KW-1185">Reference proteome</keyword>
<dbReference type="Pfam" id="PF00249">
    <property type="entry name" value="Myb_DNA-binding"/>
    <property type="match status" value="2"/>
</dbReference>
<comment type="caution">
    <text evidence="4">The sequence shown here is derived from an EMBL/GenBank/DDBJ whole genome shotgun (WGS) entry which is preliminary data.</text>
</comment>